<dbReference type="PANTHER" id="PTHR39649:SF1">
    <property type="entry name" value="LARGE RIBOSOMAL SUBUNIT PROTEIN EL40"/>
    <property type="match status" value="1"/>
</dbReference>
<dbReference type="GO" id="GO:0003735">
    <property type="term" value="F:structural constituent of ribosome"/>
    <property type="evidence" value="ECO:0007669"/>
    <property type="project" value="InterPro"/>
</dbReference>
<keyword evidence="2 3" id="KW-0687">Ribonucleoprotein</keyword>
<dbReference type="GO" id="GO:0006412">
    <property type="term" value="P:translation"/>
    <property type="evidence" value="ECO:0007669"/>
    <property type="project" value="UniProtKB-UniRule"/>
</dbReference>
<evidence type="ECO:0000313" key="8">
    <source>
        <dbReference type="Proteomes" id="UP000195607"/>
    </source>
</evidence>
<dbReference type="SUPFAM" id="SSF57829">
    <property type="entry name" value="Zn-binding ribosomal proteins"/>
    <property type="match status" value="1"/>
</dbReference>
<dbReference type="InterPro" id="IPR038587">
    <property type="entry name" value="Ribosomal_eL40_sf"/>
</dbReference>
<dbReference type="KEGG" id="cdiv:CPM_1381"/>
<evidence type="ECO:0000313" key="6">
    <source>
        <dbReference type="EMBL" id="SJK85180.1"/>
    </source>
</evidence>
<evidence type="ECO:0000256" key="2">
    <source>
        <dbReference type="ARBA" id="ARBA00023274"/>
    </source>
</evidence>
<dbReference type="Proteomes" id="UP000187822">
    <property type="component" value="Chromosome I"/>
</dbReference>
<evidence type="ECO:0000256" key="1">
    <source>
        <dbReference type="ARBA" id="ARBA00022980"/>
    </source>
</evidence>
<dbReference type="Proteomes" id="UP000195607">
    <property type="component" value="Chromosome I"/>
</dbReference>
<dbReference type="EMBL" id="LT671858">
    <property type="protein sequence ID" value="SIM72473.1"/>
    <property type="molecule type" value="Genomic_DNA"/>
</dbReference>
<reference evidence="5 8" key="1">
    <citation type="submission" date="2016-04" db="EMBL/GenBank/DDBJ databases">
        <authorList>
            <person name="Evans L.H."/>
            <person name="Alamgir A."/>
            <person name="Owens N."/>
            <person name="Weber N.D."/>
            <person name="Virtaneva K."/>
            <person name="Barbian K."/>
            <person name="Babar A."/>
            <person name="Rosenke K."/>
        </authorList>
    </citation>
    <scope>NUCLEOTIDE SEQUENCE [LARGE SCALE GENOMIC DNA]</scope>
    <source>
        <strain evidence="5">S5</strain>
        <strain evidence="8">S5(T) (JCM 30642 \VKM B-2941)</strain>
    </source>
</reference>
<dbReference type="Gene3D" id="4.10.1060.50">
    <property type="match status" value="1"/>
</dbReference>
<keyword evidence="7" id="KW-1185">Reference proteome</keyword>
<evidence type="ECO:0000256" key="3">
    <source>
        <dbReference type="HAMAP-Rule" id="MF_00788"/>
    </source>
</evidence>
<evidence type="ECO:0000259" key="4">
    <source>
        <dbReference type="SMART" id="SM01377"/>
    </source>
</evidence>
<dbReference type="InterPro" id="IPR011332">
    <property type="entry name" value="Ribosomal_zn-bd"/>
</dbReference>
<dbReference type="Pfam" id="PF01020">
    <property type="entry name" value="Ribosomal_L40e"/>
    <property type="match status" value="1"/>
</dbReference>
<dbReference type="HAMAP" id="MF_00788">
    <property type="entry name" value="Ribosomal_eL40"/>
    <property type="match status" value="1"/>
</dbReference>
<dbReference type="InterPro" id="IPR001975">
    <property type="entry name" value="Ribosomal_eL40_dom"/>
</dbReference>
<dbReference type="GO" id="GO:1990904">
    <property type="term" value="C:ribonucleoprotein complex"/>
    <property type="evidence" value="ECO:0007669"/>
    <property type="project" value="UniProtKB-KW"/>
</dbReference>
<accession>A0A1N5VHK1</accession>
<dbReference type="GeneID" id="41588627"/>
<evidence type="ECO:0000313" key="5">
    <source>
        <dbReference type="EMBL" id="SIM72473.1"/>
    </source>
</evidence>
<reference evidence="6" key="3">
    <citation type="submission" date="2016-06" db="EMBL/GenBank/DDBJ databases">
        <authorList>
            <person name="Olsen C.W."/>
            <person name="Carey S."/>
            <person name="Hinshaw L."/>
            <person name="Karasin A.I."/>
        </authorList>
    </citation>
    <scope>NUCLEOTIDE SEQUENCE [LARGE SCALE GENOMIC DNA]</scope>
    <source>
        <strain evidence="6">PM4</strain>
    </source>
</reference>
<dbReference type="GO" id="GO:0005840">
    <property type="term" value="C:ribosome"/>
    <property type="evidence" value="ECO:0007669"/>
    <property type="project" value="UniProtKB-KW"/>
</dbReference>
<dbReference type="PANTHER" id="PTHR39649">
    <property type="entry name" value="50S RIBOSOMAL PROTEIN L40E"/>
    <property type="match status" value="1"/>
</dbReference>
<feature type="domain" description="Large ribosomal subunit protein eL40" evidence="4">
    <location>
        <begin position="2"/>
        <end position="45"/>
    </location>
</feature>
<dbReference type="OrthoDB" id="45138at2157"/>
<evidence type="ECO:0000313" key="7">
    <source>
        <dbReference type="Proteomes" id="UP000187822"/>
    </source>
</evidence>
<gene>
    <name evidence="3" type="primary">rpl40e</name>
    <name evidence="6" type="ORF">CPM_1381</name>
    <name evidence="5" type="ORF">CSP5_1382</name>
</gene>
<protein>
    <recommendedName>
        <fullName evidence="3">Large ribosomal subunit protein eL40</fullName>
    </recommendedName>
</protein>
<proteinExistence type="inferred from homology"/>
<dbReference type="EMBL" id="LT719092">
    <property type="protein sequence ID" value="SJK85180.1"/>
    <property type="molecule type" value="Genomic_DNA"/>
</dbReference>
<dbReference type="InterPro" id="IPR023657">
    <property type="entry name" value="Ribosomal_eL40_arc"/>
</dbReference>
<organism evidence="5 8">
    <name type="scientific">Cuniculiplasma divulgatum</name>
    <dbReference type="NCBI Taxonomy" id="1673428"/>
    <lineage>
        <taxon>Archaea</taxon>
        <taxon>Methanobacteriati</taxon>
        <taxon>Thermoplasmatota</taxon>
        <taxon>Thermoplasmata</taxon>
        <taxon>Thermoplasmatales</taxon>
        <taxon>Cuniculiplasmataceae</taxon>
        <taxon>Cuniculiplasma</taxon>
    </lineage>
</organism>
<dbReference type="NCBIfam" id="NF003161">
    <property type="entry name" value="PRK04136.1"/>
    <property type="match status" value="1"/>
</dbReference>
<dbReference type="STRING" id="1673428.CPM_1381"/>
<name>A0A1N5VHK1_9ARCH</name>
<dbReference type="AlphaFoldDB" id="A0A1N5VHK1"/>
<comment type="similarity">
    <text evidence="3">Belongs to the eukaryotic ribosomal protein eL40 family.</text>
</comment>
<dbReference type="RefSeq" id="WP_021788900.1">
    <property type="nucleotide sequence ID" value="NZ_LT671858.1"/>
</dbReference>
<reference evidence="7" key="2">
    <citation type="submission" date="2016-06" db="EMBL/GenBank/DDBJ databases">
        <authorList>
            <person name="Toshchakov V.S."/>
        </authorList>
    </citation>
    <scope>NUCLEOTIDE SEQUENCE [LARGE SCALE GENOMIC DNA]</scope>
    <source>
        <strain>PM4 (JCM 30641</strain>
        <strain evidence="7">\VKM B-2940)</strain>
    </source>
</reference>
<sequence>MPFAESIERRLNKKICMRCDARNSVKAIKCRKCGYTGLRMKAKERRGGQ</sequence>
<dbReference type="SMART" id="SM01377">
    <property type="entry name" value="Ribosomal_L40e"/>
    <property type="match status" value="1"/>
</dbReference>
<keyword evidence="1 3" id="KW-0689">Ribosomal protein</keyword>